<dbReference type="EMBL" id="KB932202">
    <property type="protein sequence ID" value="KCV72112.1"/>
    <property type="molecule type" value="Genomic_DNA"/>
</dbReference>
<reference evidence="2" key="1">
    <citation type="submission" date="2013-04" db="EMBL/GenBank/DDBJ databases">
        <title>The Genome Sequence of Fonticula alba ATCC 38817.</title>
        <authorList>
            <consortium name="The Broad Institute Genomics Platform"/>
            <person name="Russ C."/>
            <person name="Cuomo C."/>
            <person name="Burger G."/>
            <person name="Gray M.W."/>
            <person name="Holland P.W.H."/>
            <person name="King N."/>
            <person name="Lang F.B.F."/>
            <person name="Roger A.J."/>
            <person name="Ruiz-Trillo I."/>
            <person name="Brown M."/>
            <person name="Walker B."/>
            <person name="Young S."/>
            <person name="Zeng Q."/>
            <person name="Gargeya S."/>
            <person name="Fitzgerald M."/>
            <person name="Haas B."/>
            <person name="Abouelleil A."/>
            <person name="Allen A.W."/>
            <person name="Alvarado L."/>
            <person name="Arachchi H.M."/>
            <person name="Berlin A.M."/>
            <person name="Chapman S.B."/>
            <person name="Gainer-Dewar J."/>
            <person name="Goldberg J."/>
            <person name="Griggs A."/>
            <person name="Gujja S."/>
            <person name="Hansen M."/>
            <person name="Howarth C."/>
            <person name="Imamovic A."/>
            <person name="Ireland A."/>
            <person name="Larimer J."/>
            <person name="McCowan C."/>
            <person name="Murphy C."/>
            <person name="Pearson M."/>
            <person name="Poon T.W."/>
            <person name="Priest M."/>
            <person name="Roberts A."/>
            <person name="Saif S."/>
            <person name="Shea T."/>
            <person name="Sisk P."/>
            <person name="Sykes S."/>
            <person name="Wortman J."/>
            <person name="Nusbaum C."/>
            <person name="Birren B."/>
        </authorList>
    </citation>
    <scope>NUCLEOTIDE SEQUENCE [LARGE SCALE GENOMIC DNA]</scope>
    <source>
        <strain evidence="2">ATCC 38817</strain>
    </source>
</reference>
<sequence>MGQAASRATTQAGAAVARSTSQQTANTAAAASAAAAAAATAAPRAAAATAAPRATAATADPFDASSHVDPAESLLSQNLAALDMTVKPVAESSIVVDSRKLPTRRTTTPSNATFHDQDFDSHAERDLLMSQEISRLNNNHLRYILGRLEKDPASMDQSIREVLALHDLISVSDKGLTPDNATAERRMKLLDSGQLLDGPRLQSLSTTLRSDIELIDAHFTDFLVLKVPSKGESAEETFSQVAVYPVAQSASKANGQEQAK</sequence>
<organism evidence="2">
    <name type="scientific">Fonticula alba</name>
    <name type="common">Slime mold</name>
    <dbReference type="NCBI Taxonomy" id="691883"/>
    <lineage>
        <taxon>Eukaryota</taxon>
        <taxon>Rotosphaerida</taxon>
        <taxon>Fonticulaceae</taxon>
        <taxon>Fonticula</taxon>
    </lineage>
</organism>
<dbReference type="AlphaFoldDB" id="A0A058ZF51"/>
<evidence type="ECO:0000313" key="2">
    <source>
        <dbReference type="EMBL" id="KCV72112.1"/>
    </source>
</evidence>
<dbReference type="Proteomes" id="UP000030693">
    <property type="component" value="Unassembled WGS sequence"/>
</dbReference>
<protein>
    <submittedName>
        <fullName evidence="2">Uncharacterized protein</fullName>
    </submittedName>
</protein>
<proteinExistence type="predicted"/>
<dbReference type="GeneID" id="20526243"/>
<dbReference type="RefSeq" id="XP_009493690.1">
    <property type="nucleotide sequence ID" value="XM_009495415.1"/>
</dbReference>
<name>A0A058ZF51_FONAL</name>
<gene>
    <name evidence="2" type="ORF">H696_01518</name>
</gene>
<evidence type="ECO:0000313" key="3">
    <source>
        <dbReference type="Proteomes" id="UP000030693"/>
    </source>
</evidence>
<feature type="region of interest" description="Disordered" evidence="1">
    <location>
        <begin position="1"/>
        <end position="32"/>
    </location>
</feature>
<accession>A0A058ZF51</accession>
<evidence type="ECO:0000256" key="1">
    <source>
        <dbReference type="SAM" id="MobiDB-lite"/>
    </source>
</evidence>
<keyword evidence="3" id="KW-1185">Reference proteome</keyword>